<organism evidence="2">
    <name type="scientific">Rhipicephalus zambeziensis</name>
    <dbReference type="NCBI Taxonomy" id="60191"/>
    <lineage>
        <taxon>Eukaryota</taxon>
        <taxon>Metazoa</taxon>
        <taxon>Ecdysozoa</taxon>
        <taxon>Arthropoda</taxon>
        <taxon>Chelicerata</taxon>
        <taxon>Arachnida</taxon>
        <taxon>Acari</taxon>
        <taxon>Parasitiformes</taxon>
        <taxon>Ixodida</taxon>
        <taxon>Ixodoidea</taxon>
        <taxon>Ixodidae</taxon>
        <taxon>Rhipicephalinae</taxon>
        <taxon>Rhipicephalus</taxon>
        <taxon>Rhipicephalus</taxon>
    </lineage>
</organism>
<protein>
    <submittedName>
        <fullName evidence="2">Lipocalin</fullName>
    </submittedName>
</protein>
<dbReference type="EMBL" id="GFPF01004188">
    <property type="protein sequence ID" value="MAA15334.1"/>
    <property type="molecule type" value="Transcribed_RNA"/>
</dbReference>
<dbReference type="AlphaFoldDB" id="A0A224YMX2"/>
<keyword evidence="1" id="KW-0732">Signal</keyword>
<proteinExistence type="predicted"/>
<name>A0A224YMX2_9ACAR</name>
<reference evidence="2" key="1">
    <citation type="journal article" date="2017" name="Parasit. Vectors">
        <title>Sialotranscriptomics of Rhipicephalus zambeziensis reveals intricate expression profiles of secretory proteins and suggests tight temporal transcriptional regulation during blood-feeding.</title>
        <authorList>
            <person name="de Castro M.H."/>
            <person name="de Klerk D."/>
            <person name="Pienaar R."/>
            <person name="Rees D.J.G."/>
            <person name="Mans B.J."/>
        </authorList>
    </citation>
    <scope>NUCLEOTIDE SEQUENCE</scope>
    <source>
        <tissue evidence="2">Salivary glands</tissue>
    </source>
</reference>
<sequence>MLSAFVLALVLAVSRSTAESATAVRGVPGNHDITKFFDQKDPSWTYKTTKRTTYLCVVDVTYNRTEHNVNYEKYSRLNNRTLMTPLRGNLKHWPMQSSTLKQPYNALDVYDEDGEKWWTEKLEYSDADSKCGVIAVMIPRNTRTIISYDLRLKNSTVDGHPDKDCSEIFEKFSVKATVTQLYTEDCQKMLKNIRNTLAHTIS</sequence>
<feature type="signal peptide" evidence="1">
    <location>
        <begin position="1"/>
        <end position="18"/>
    </location>
</feature>
<dbReference type="Gene3D" id="2.40.128.20">
    <property type="match status" value="1"/>
</dbReference>
<feature type="chain" id="PRO_5012781874" evidence="1">
    <location>
        <begin position="19"/>
        <end position="202"/>
    </location>
</feature>
<evidence type="ECO:0000256" key="1">
    <source>
        <dbReference type="SAM" id="SignalP"/>
    </source>
</evidence>
<accession>A0A224YMX2</accession>
<dbReference type="InterPro" id="IPR012674">
    <property type="entry name" value="Calycin"/>
</dbReference>
<evidence type="ECO:0000313" key="2">
    <source>
        <dbReference type="EMBL" id="MAA15334.1"/>
    </source>
</evidence>